<evidence type="ECO:0000256" key="2">
    <source>
        <dbReference type="ARBA" id="ARBA00004201"/>
    </source>
</evidence>
<comment type="subcellular location">
    <subcellularLocation>
        <location evidence="2">Cytoplasm</location>
        <location evidence="2">P-body</location>
    </subcellularLocation>
    <subcellularLocation>
        <location evidence="1">Nucleus</location>
    </subcellularLocation>
</comment>
<organism evidence="9 10">
    <name type="scientific">Aplysia californica</name>
    <name type="common">California sea hare</name>
    <dbReference type="NCBI Taxonomy" id="6500"/>
    <lineage>
        <taxon>Eukaryota</taxon>
        <taxon>Metazoa</taxon>
        <taxon>Spiralia</taxon>
        <taxon>Lophotrochozoa</taxon>
        <taxon>Mollusca</taxon>
        <taxon>Gastropoda</taxon>
        <taxon>Heterobranchia</taxon>
        <taxon>Euthyneura</taxon>
        <taxon>Tectipleura</taxon>
        <taxon>Aplysiida</taxon>
        <taxon>Aplysioidea</taxon>
        <taxon>Aplysiidae</taxon>
        <taxon>Aplysia</taxon>
    </lineage>
</organism>
<accession>A0ABM1ABE6</accession>
<evidence type="ECO:0000313" key="10">
    <source>
        <dbReference type="RefSeq" id="XP_012944472.1"/>
    </source>
</evidence>
<feature type="compositionally biased region" description="Low complexity" evidence="7">
    <location>
        <begin position="947"/>
        <end position="956"/>
    </location>
</feature>
<feature type="domain" description="mRNA decay factor PAT1" evidence="8">
    <location>
        <begin position="603"/>
        <end position="747"/>
    </location>
</feature>
<feature type="region of interest" description="Disordered" evidence="7">
    <location>
        <begin position="456"/>
        <end position="522"/>
    </location>
</feature>
<evidence type="ECO:0000256" key="4">
    <source>
        <dbReference type="ARBA" id="ARBA00022490"/>
    </source>
</evidence>
<dbReference type="RefSeq" id="XP_012944472.1">
    <property type="nucleotide sequence ID" value="XM_013089018.2"/>
</dbReference>
<keyword evidence="5" id="KW-0694">RNA-binding</keyword>
<evidence type="ECO:0000259" key="8">
    <source>
        <dbReference type="Pfam" id="PF09770"/>
    </source>
</evidence>
<feature type="compositionally biased region" description="Basic and acidic residues" evidence="7">
    <location>
        <begin position="73"/>
        <end position="82"/>
    </location>
</feature>
<evidence type="ECO:0000256" key="3">
    <source>
        <dbReference type="ARBA" id="ARBA00009138"/>
    </source>
</evidence>
<protein>
    <submittedName>
        <fullName evidence="10">Protein PAT1 homolog 1</fullName>
    </submittedName>
</protein>
<name>A0ABM1ABE6_APLCA</name>
<feature type="compositionally biased region" description="Pro residues" evidence="7">
    <location>
        <begin position="335"/>
        <end position="351"/>
    </location>
</feature>
<comment type="similarity">
    <text evidence="3">Belongs to the PAT1 family.</text>
</comment>
<keyword evidence="9" id="KW-1185">Reference proteome</keyword>
<feature type="compositionally biased region" description="Low complexity" evidence="7">
    <location>
        <begin position="1037"/>
        <end position="1055"/>
    </location>
</feature>
<evidence type="ECO:0000256" key="6">
    <source>
        <dbReference type="ARBA" id="ARBA00023242"/>
    </source>
</evidence>
<feature type="region of interest" description="Disordered" evidence="7">
    <location>
        <begin position="286"/>
        <end position="355"/>
    </location>
</feature>
<dbReference type="PANTHER" id="PTHR21551:SF0">
    <property type="entry name" value="PROTEIN ASSOCIATED WITH TOPO II RELATED-1, ISOFORM A"/>
    <property type="match status" value="1"/>
</dbReference>
<gene>
    <name evidence="10" type="primary">LOC101860853</name>
</gene>
<dbReference type="InterPro" id="IPR039900">
    <property type="entry name" value="Pat1-like"/>
</dbReference>
<dbReference type="InterPro" id="IPR019167">
    <property type="entry name" value="PAT1_dom"/>
</dbReference>
<dbReference type="Proteomes" id="UP000694888">
    <property type="component" value="Unplaced"/>
</dbReference>
<feature type="compositionally biased region" description="Low complexity" evidence="7">
    <location>
        <begin position="984"/>
        <end position="1013"/>
    </location>
</feature>
<proteinExistence type="inferred from homology"/>
<feature type="region of interest" description="Disordered" evidence="7">
    <location>
        <begin position="889"/>
        <end position="1055"/>
    </location>
</feature>
<keyword evidence="6" id="KW-0539">Nucleus</keyword>
<feature type="compositionally biased region" description="Basic and acidic residues" evidence="7">
    <location>
        <begin position="508"/>
        <end position="517"/>
    </location>
</feature>
<evidence type="ECO:0000256" key="5">
    <source>
        <dbReference type="ARBA" id="ARBA00022884"/>
    </source>
</evidence>
<dbReference type="PANTHER" id="PTHR21551">
    <property type="entry name" value="TOPOISOMERASE II-ASSOCIATED PROTEIN PAT1"/>
    <property type="match status" value="1"/>
</dbReference>
<evidence type="ECO:0000256" key="1">
    <source>
        <dbReference type="ARBA" id="ARBA00004123"/>
    </source>
</evidence>
<evidence type="ECO:0000256" key="7">
    <source>
        <dbReference type="SAM" id="MobiDB-lite"/>
    </source>
</evidence>
<keyword evidence="4" id="KW-0963">Cytoplasm</keyword>
<feature type="compositionally biased region" description="Low complexity" evidence="7">
    <location>
        <begin position="889"/>
        <end position="906"/>
    </location>
</feature>
<sequence>MALSRDADRMFSALGAGKLDEDINQLIQAPEEEEEFDILNDETFGDLGDADYDWEDEHKRLAKELEGSSFFDSPREENHTRDSGFVTMDRGLSTTTSTIQEDELERSIRRLVVEDHDSKAFTAFGQPIPGAQRQSHLDELFGPNSPPGYMELEGLASSAGKNIWGSPSADNPFQKPVNNTLQALFASAKQAALRDFPGVFQDARSTPIPAPSMPLPPEVPTLAEIEHSMLAREHQKPQVLTAAELERQLRGEAPLPAEPKPAPFPPMPTAQIPPVGAAVAFRKQPAQGPMGMNPMGPQVPNGESSPINIVRPPGQGFPVYHGGQESPATIGSSPSPSPSQLPPSVPPPHPPQFVMAQSPRLMSPYNPAAVIMANRIFGNAMVRPQAPPTHVPPPGVSSPFGSPYGSPSAAVMASRVSQGGPNMFDQQQSPPGRPGTVYPSGRPYGAHQMQHQPLKYRRGSHSGDRGGHMDPRGNSMSHGHQHFNDRRDYSFNQRGPSQHGYFQRHHHEPGPMEPSDRDSEDAYSGLMTKKEKDWIIKIQLIQLQTDNPYLDDYYYTYYTMRKKAADRDRQQLDNPADRKGNEPELIIPNMIKIEPRTYTPAQFEGSLGRLTAASVHNPRQIIDVCRNVSPTNEDSSQKSVSKELRRYRQLLMDIEKGFNNILDVDDIEKKILALPHENRLALFEERREKIQTVYNYFMQDESLKFKNFVPTLAVRKGRKLLARLMPLLDKIQSLDVVTVLLSHLPVLIKKDEEDEGLLVLMSQISRHIGHCDLEFLVHYAAILQKHPEHNDEGISLLLHNSFGVSLVCCMIRAGEDYFKNTSPVDIDNQLKTKWTQFIEEFVESLQGVPMDQLARPDSDQPQVGDHVDRFVNNKLLGAVEDKLAFLAKPRQQPKTTATTTQQQPQPQQFPPPASVDYSTYPQSGPMPHDGGHHHHHQPPQNPPHQPPQHQQSPRGPVNIPIIRENHRGVSPGRASPRPQVPMQSSPRNSPRASPRPDFSQAIPQSAQQFQQQHRPQEPCPDYNSHEATLPPQATLGPQQPARQPSPSPQQQQQQQ</sequence>
<feature type="compositionally biased region" description="Basic and acidic residues" evidence="7">
    <location>
        <begin position="461"/>
        <end position="471"/>
    </location>
</feature>
<reference evidence="10" key="1">
    <citation type="submission" date="2025-08" db="UniProtKB">
        <authorList>
            <consortium name="RefSeq"/>
        </authorList>
    </citation>
    <scope>IDENTIFICATION</scope>
</reference>
<dbReference type="GeneID" id="101860853"/>
<dbReference type="Pfam" id="PF09770">
    <property type="entry name" value="PAT1"/>
    <property type="match status" value="1"/>
</dbReference>
<feature type="region of interest" description="Disordered" evidence="7">
    <location>
        <begin position="70"/>
        <end position="89"/>
    </location>
</feature>
<evidence type="ECO:0000313" key="9">
    <source>
        <dbReference type="Proteomes" id="UP000694888"/>
    </source>
</evidence>